<dbReference type="InterPro" id="IPR013100">
    <property type="entry name" value="LEH"/>
</dbReference>
<feature type="domain" description="Limonene-1,2-epoxide hydrolase" evidence="1">
    <location>
        <begin position="6"/>
        <end position="125"/>
    </location>
</feature>
<keyword evidence="2" id="KW-0378">Hydrolase</keyword>
<protein>
    <submittedName>
        <fullName evidence="2">Limonene-1,2-epoxide hydrolase</fullName>
    </submittedName>
</protein>
<dbReference type="Gene3D" id="3.10.450.50">
    <property type="match status" value="1"/>
</dbReference>
<accession>A0A7K3LLZ7</accession>
<gene>
    <name evidence="2" type="ORF">GYA93_06715</name>
</gene>
<sequence length="150" mass="16631">MTSRTPIEIVTGFLDSLARGDVDAAMLDVADNIDYTNVSLPTVRGKRKVAKIFAAMKPARLRFNLEMVNIAEDGTVVLTERIDEISLGRLHLQFWVCGRFEVRNAQIVVWRDYFDYLDMTKALLRGLAALAVPSLVTPLPAPGAVSTNRP</sequence>
<dbReference type="AlphaFoldDB" id="A0A7K3LLZ7"/>
<dbReference type="SUPFAM" id="SSF54427">
    <property type="entry name" value="NTF2-like"/>
    <property type="match status" value="1"/>
</dbReference>
<dbReference type="Pfam" id="PF07858">
    <property type="entry name" value="LEH"/>
    <property type="match status" value="1"/>
</dbReference>
<dbReference type="GO" id="GO:0016787">
    <property type="term" value="F:hydrolase activity"/>
    <property type="evidence" value="ECO:0007669"/>
    <property type="project" value="UniProtKB-KW"/>
</dbReference>
<comment type="caution">
    <text evidence="2">The sequence shown here is derived from an EMBL/GenBank/DDBJ whole genome shotgun (WGS) entry which is preliminary data.</text>
</comment>
<proteinExistence type="predicted"/>
<evidence type="ECO:0000259" key="1">
    <source>
        <dbReference type="Pfam" id="PF07858"/>
    </source>
</evidence>
<dbReference type="RefSeq" id="WP_053778490.1">
    <property type="nucleotide sequence ID" value="NZ_JAADZU010000015.1"/>
</dbReference>
<dbReference type="Proteomes" id="UP000466307">
    <property type="component" value="Unassembled WGS sequence"/>
</dbReference>
<reference evidence="2 3" key="1">
    <citation type="submission" date="2020-01" db="EMBL/GenBank/DDBJ databases">
        <title>Investigation of new actinobacteria for the biodesulphurisation of diesel fuel.</title>
        <authorList>
            <person name="Athi Narayanan S.M."/>
        </authorList>
    </citation>
    <scope>NUCLEOTIDE SEQUENCE [LARGE SCALE GENOMIC DNA]</scope>
    <source>
        <strain evidence="2 3">213E</strain>
    </source>
</reference>
<dbReference type="EMBL" id="JAADZU010000015">
    <property type="protein sequence ID" value="NDK89275.1"/>
    <property type="molecule type" value="Genomic_DNA"/>
</dbReference>
<evidence type="ECO:0000313" key="2">
    <source>
        <dbReference type="EMBL" id="NDK89275.1"/>
    </source>
</evidence>
<dbReference type="InterPro" id="IPR032710">
    <property type="entry name" value="NTF2-like_dom_sf"/>
</dbReference>
<evidence type="ECO:0000313" key="3">
    <source>
        <dbReference type="Proteomes" id="UP000466307"/>
    </source>
</evidence>
<name>A0A7K3LLZ7_9ACTN</name>
<organism evidence="2 3">
    <name type="scientific">Gordonia desulfuricans</name>
    <dbReference type="NCBI Taxonomy" id="89051"/>
    <lineage>
        <taxon>Bacteria</taxon>
        <taxon>Bacillati</taxon>
        <taxon>Actinomycetota</taxon>
        <taxon>Actinomycetes</taxon>
        <taxon>Mycobacteriales</taxon>
        <taxon>Gordoniaceae</taxon>
        <taxon>Gordonia</taxon>
    </lineage>
</organism>
<keyword evidence="3" id="KW-1185">Reference proteome</keyword>